<gene>
    <name evidence="1" type="ORF">TM5383_02379</name>
</gene>
<organism evidence="1 2">
    <name type="scientific">Thalassovita mediterranea</name>
    <dbReference type="NCBI Taxonomy" id="340021"/>
    <lineage>
        <taxon>Bacteria</taxon>
        <taxon>Pseudomonadati</taxon>
        <taxon>Pseudomonadota</taxon>
        <taxon>Alphaproteobacteria</taxon>
        <taxon>Rhodobacterales</taxon>
        <taxon>Roseobacteraceae</taxon>
        <taxon>Thalassovita</taxon>
    </lineage>
</organism>
<keyword evidence="2" id="KW-1185">Reference proteome</keyword>
<dbReference type="OrthoDB" id="5242601at2"/>
<dbReference type="Proteomes" id="UP000051681">
    <property type="component" value="Unassembled WGS sequence"/>
</dbReference>
<dbReference type="AlphaFoldDB" id="A0A0P1GRC1"/>
<evidence type="ECO:0000313" key="1">
    <source>
        <dbReference type="EMBL" id="CUH85151.1"/>
    </source>
</evidence>
<sequence length="264" mass="29771">MSAAHRPEFDQLAAHIRSVLNGRPALFVINPGNWGDSLIREGAEAFLRHYGIPYVGIRFKDLIKKRLTLIEAKARTFHDDPVLIFNGNGAFCPHYQTLGRVAELSQEFKTSIILPSTYAVDVPAGTFAPDTHLFVRDRFQSQDRLPDVPFCHDMAFFLELSDEPATHNLGLLFREDGEAPEGFELPDGNIDVSKFGRAHTPIDGFVRHIAQYERIETNRLHVGIAAALLKREVQISSNDYFKIGAIFDSSIRDYFPNAQFVERA</sequence>
<proteinExistence type="predicted"/>
<dbReference type="EMBL" id="CYSF01000012">
    <property type="protein sequence ID" value="CUH85151.1"/>
    <property type="molecule type" value="Genomic_DNA"/>
</dbReference>
<dbReference type="STRING" id="340021.TM5383_02379"/>
<dbReference type="RefSeq" id="WP_058319228.1">
    <property type="nucleotide sequence ID" value="NZ_CYSF01000012.1"/>
</dbReference>
<protein>
    <submittedName>
        <fullName evidence="1">Exopolysaccharide biosynthesis protein</fullName>
    </submittedName>
</protein>
<accession>A0A0P1GRC1</accession>
<name>A0A0P1GRC1_9RHOB</name>
<evidence type="ECO:0000313" key="2">
    <source>
        <dbReference type="Proteomes" id="UP000051681"/>
    </source>
</evidence>
<reference evidence="1 2" key="1">
    <citation type="submission" date="2015-09" db="EMBL/GenBank/DDBJ databases">
        <authorList>
            <consortium name="Swine Surveillance"/>
        </authorList>
    </citation>
    <scope>NUCLEOTIDE SEQUENCE [LARGE SCALE GENOMIC DNA]</scope>
    <source>
        <strain evidence="1 2">CECT 8383</strain>
    </source>
</reference>